<sequence length="107" mass="12142">MIDYYEADSELPDASNDVFTFVGVSQVWRDERREKTKSYRVYKAGPTFDVSSLLILSTGFDPQKQVGESAAIEFWQVDSIIPYRGQGQVSLPRPIILHPPPTRTYGN</sequence>
<gene>
    <name evidence="1" type="ORF">VTL71DRAFT_16294</name>
</gene>
<protein>
    <submittedName>
        <fullName evidence="1">Uncharacterized protein</fullName>
    </submittedName>
</protein>
<proteinExistence type="predicted"/>
<evidence type="ECO:0000313" key="2">
    <source>
        <dbReference type="Proteomes" id="UP001595075"/>
    </source>
</evidence>
<evidence type="ECO:0000313" key="1">
    <source>
        <dbReference type="EMBL" id="KAL2068196.1"/>
    </source>
</evidence>
<feature type="non-terminal residue" evidence="1">
    <location>
        <position position="107"/>
    </location>
</feature>
<dbReference type="Proteomes" id="UP001595075">
    <property type="component" value="Unassembled WGS sequence"/>
</dbReference>
<organism evidence="1 2">
    <name type="scientific">Oculimacula yallundae</name>
    <dbReference type="NCBI Taxonomy" id="86028"/>
    <lineage>
        <taxon>Eukaryota</taxon>
        <taxon>Fungi</taxon>
        <taxon>Dikarya</taxon>
        <taxon>Ascomycota</taxon>
        <taxon>Pezizomycotina</taxon>
        <taxon>Leotiomycetes</taxon>
        <taxon>Helotiales</taxon>
        <taxon>Ploettnerulaceae</taxon>
        <taxon>Oculimacula</taxon>
    </lineage>
</organism>
<comment type="caution">
    <text evidence="1">The sequence shown here is derived from an EMBL/GenBank/DDBJ whole genome shotgun (WGS) entry which is preliminary data.</text>
</comment>
<reference evidence="1 2" key="1">
    <citation type="journal article" date="2024" name="Commun. Biol.">
        <title>Comparative genomic analysis of thermophilic fungi reveals convergent evolutionary adaptations and gene losses.</title>
        <authorList>
            <person name="Steindorff A.S."/>
            <person name="Aguilar-Pontes M.V."/>
            <person name="Robinson A.J."/>
            <person name="Andreopoulos B."/>
            <person name="LaButti K."/>
            <person name="Kuo A."/>
            <person name="Mondo S."/>
            <person name="Riley R."/>
            <person name="Otillar R."/>
            <person name="Haridas S."/>
            <person name="Lipzen A."/>
            <person name="Grimwood J."/>
            <person name="Schmutz J."/>
            <person name="Clum A."/>
            <person name="Reid I.D."/>
            <person name="Moisan M.C."/>
            <person name="Butler G."/>
            <person name="Nguyen T.T.M."/>
            <person name="Dewar K."/>
            <person name="Conant G."/>
            <person name="Drula E."/>
            <person name="Henrissat B."/>
            <person name="Hansel C."/>
            <person name="Singer S."/>
            <person name="Hutchinson M.I."/>
            <person name="de Vries R.P."/>
            <person name="Natvig D.O."/>
            <person name="Powell A.J."/>
            <person name="Tsang A."/>
            <person name="Grigoriev I.V."/>
        </authorList>
    </citation>
    <scope>NUCLEOTIDE SEQUENCE [LARGE SCALE GENOMIC DNA]</scope>
    <source>
        <strain evidence="1 2">CBS 494.80</strain>
    </source>
</reference>
<name>A0ABR4CFD3_9HELO</name>
<dbReference type="EMBL" id="JAZHXI010000009">
    <property type="protein sequence ID" value="KAL2068196.1"/>
    <property type="molecule type" value="Genomic_DNA"/>
</dbReference>
<accession>A0ABR4CFD3</accession>
<keyword evidence="2" id="KW-1185">Reference proteome</keyword>